<evidence type="ECO:0000256" key="5">
    <source>
        <dbReference type="SAM" id="Coils"/>
    </source>
</evidence>
<dbReference type="AlphaFoldDB" id="A0A8B8KKW8"/>
<dbReference type="GO" id="GO:0000981">
    <property type="term" value="F:DNA-binding transcription factor activity, RNA polymerase II-specific"/>
    <property type="evidence" value="ECO:0007669"/>
    <property type="project" value="TreeGrafter"/>
</dbReference>
<evidence type="ECO:0000313" key="8">
    <source>
        <dbReference type="Proteomes" id="UP000694853"/>
    </source>
</evidence>
<feature type="coiled-coil region" evidence="5">
    <location>
        <begin position="54"/>
        <end position="81"/>
    </location>
</feature>
<dbReference type="Gene3D" id="4.10.280.10">
    <property type="entry name" value="Helix-loop-helix DNA-binding domain"/>
    <property type="match status" value="1"/>
</dbReference>
<reference evidence="8" key="1">
    <citation type="journal article" date="2019" name="Toxins">
        <title>Detection of Abrin-Like and Prepropulchellin-Like Toxin Genes and Transcripts Using Whole Genome Sequencing and Full-Length Transcript Sequencing of Abrus precatorius.</title>
        <authorList>
            <person name="Hovde B.T."/>
            <person name="Daligault H.E."/>
            <person name="Hanschen E.R."/>
            <person name="Kunde Y.A."/>
            <person name="Johnson M.B."/>
            <person name="Starkenburg S.R."/>
            <person name="Johnson S.L."/>
        </authorList>
    </citation>
    <scope>NUCLEOTIDE SEQUENCE [LARGE SCALE GENOMIC DNA]</scope>
</reference>
<dbReference type="KEGG" id="aprc:113856672"/>
<accession>A0A8B8KKW8</accession>
<feature type="region of interest" description="Disordered" evidence="6">
    <location>
        <begin position="1"/>
        <end position="20"/>
    </location>
</feature>
<dbReference type="Pfam" id="PF00010">
    <property type="entry name" value="HLH"/>
    <property type="match status" value="1"/>
</dbReference>
<dbReference type="PANTHER" id="PTHR13935:SF63">
    <property type="entry name" value="BHLH DOMAIN-CONTAINING PROTEIN"/>
    <property type="match status" value="1"/>
</dbReference>
<evidence type="ECO:0000256" key="1">
    <source>
        <dbReference type="ARBA" id="ARBA00004123"/>
    </source>
</evidence>
<dbReference type="InterPro" id="IPR011598">
    <property type="entry name" value="bHLH_dom"/>
</dbReference>
<keyword evidence="4" id="KW-0539">Nucleus</keyword>
<evidence type="ECO:0000259" key="7">
    <source>
        <dbReference type="PROSITE" id="PS50888"/>
    </source>
</evidence>
<keyword evidence="3" id="KW-0804">Transcription</keyword>
<dbReference type="SUPFAM" id="SSF47459">
    <property type="entry name" value="HLH, helix-loop-helix DNA-binding domain"/>
    <property type="match status" value="1"/>
</dbReference>
<evidence type="ECO:0000313" key="9">
    <source>
        <dbReference type="RefSeq" id="XP_027344426.1"/>
    </source>
</evidence>
<gene>
    <name evidence="9" type="primary">LOC113856672</name>
</gene>
<dbReference type="FunFam" id="4.10.280.10:FF:000103">
    <property type="entry name" value="Transcription factor bHLH162"/>
    <property type="match status" value="1"/>
</dbReference>
<proteinExistence type="predicted"/>
<evidence type="ECO:0000256" key="3">
    <source>
        <dbReference type="ARBA" id="ARBA00023163"/>
    </source>
</evidence>
<dbReference type="GO" id="GO:0000977">
    <property type="term" value="F:RNA polymerase II transcription regulatory region sequence-specific DNA binding"/>
    <property type="evidence" value="ECO:0007669"/>
    <property type="project" value="TreeGrafter"/>
</dbReference>
<reference evidence="9" key="2">
    <citation type="submission" date="2025-08" db="UniProtKB">
        <authorList>
            <consortium name="RefSeq"/>
        </authorList>
    </citation>
    <scope>IDENTIFICATION</scope>
    <source>
        <tissue evidence="9">Young leaves</tissue>
    </source>
</reference>
<evidence type="ECO:0000256" key="6">
    <source>
        <dbReference type="SAM" id="MobiDB-lite"/>
    </source>
</evidence>
<feature type="domain" description="BHLH" evidence="7">
    <location>
        <begin position="12"/>
        <end position="64"/>
    </location>
</feature>
<feature type="compositionally biased region" description="Polar residues" evidence="6">
    <location>
        <begin position="1"/>
        <end position="13"/>
    </location>
</feature>
<keyword evidence="8" id="KW-1185">Reference proteome</keyword>
<dbReference type="GO" id="GO:0090575">
    <property type="term" value="C:RNA polymerase II transcription regulator complex"/>
    <property type="evidence" value="ECO:0007669"/>
    <property type="project" value="TreeGrafter"/>
</dbReference>
<dbReference type="PROSITE" id="PS50888">
    <property type="entry name" value="BHLH"/>
    <property type="match status" value="1"/>
</dbReference>
<dbReference type="GO" id="GO:0046983">
    <property type="term" value="F:protein dimerization activity"/>
    <property type="evidence" value="ECO:0007669"/>
    <property type="project" value="InterPro"/>
</dbReference>
<sequence length="194" mass="22109">MDRQQRSQPSSSEGIERRIVEKNRRNHMKNLYSCLNSLLPNYNPMEVIAVPDQIDEAINYIRSLETKVKMIQEKKESLMARKRTLSGCSSSQGSQKSPKIEVHEMGYSLEVILTCGFDNQFIFYEIIRILHDENVEVISANYSMAGDSVLHILHGEIPQSYFQFGATKVSERLKGFANGSLGDVEIDRCRNVGF</sequence>
<dbReference type="GeneID" id="113856672"/>
<keyword evidence="2" id="KW-0805">Transcription regulation</keyword>
<dbReference type="OrthoDB" id="752507at2759"/>
<dbReference type="Proteomes" id="UP000694853">
    <property type="component" value="Unplaced"/>
</dbReference>
<comment type="subcellular location">
    <subcellularLocation>
        <location evidence="1">Nucleus</location>
    </subcellularLocation>
</comment>
<dbReference type="RefSeq" id="XP_027344426.1">
    <property type="nucleotide sequence ID" value="XM_027488625.1"/>
</dbReference>
<dbReference type="InterPro" id="IPR036638">
    <property type="entry name" value="HLH_DNA-bd_sf"/>
</dbReference>
<dbReference type="PANTHER" id="PTHR13935">
    <property type="entry name" value="ACHAETE-SCUTE TRANSCRIPTION FACTOR-RELATED"/>
    <property type="match status" value="1"/>
</dbReference>
<dbReference type="InterPro" id="IPR015660">
    <property type="entry name" value="MASH1/Ascl1a-like"/>
</dbReference>
<evidence type="ECO:0000256" key="4">
    <source>
        <dbReference type="ARBA" id="ARBA00023242"/>
    </source>
</evidence>
<evidence type="ECO:0000256" key="2">
    <source>
        <dbReference type="ARBA" id="ARBA00023015"/>
    </source>
</evidence>
<organism evidence="8 9">
    <name type="scientific">Abrus precatorius</name>
    <name type="common">Indian licorice</name>
    <name type="synonym">Glycine abrus</name>
    <dbReference type="NCBI Taxonomy" id="3816"/>
    <lineage>
        <taxon>Eukaryota</taxon>
        <taxon>Viridiplantae</taxon>
        <taxon>Streptophyta</taxon>
        <taxon>Embryophyta</taxon>
        <taxon>Tracheophyta</taxon>
        <taxon>Spermatophyta</taxon>
        <taxon>Magnoliopsida</taxon>
        <taxon>eudicotyledons</taxon>
        <taxon>Gunneridae</taxon>
        <taxon>Pentapetalae</taxon>
        <taxon>rosids</taxon>
        <taxon>fabids</taxon>
        <taxon>Fabales</taxon>
        <taxon>Fabaceae</taxon>
        <taxon>Papilionoideae</taxon>
        <taxon>50 kb inversion clade</taxon>
        <taxon>NPAAA clade</taxon>
        <taxon>indigoferoid/millettioid clade</taxon>
        <taxon>Abreae</taxon>
        <taxon>Abrus</taxon>
    </lineage>
</organism>
<name>A0A8B8KKW8_ABRPR</name>
<keyword evidence="5" id="KW-0175">Coiled coil</keyword>
<protein>
    <submittedName>
        <fullName evidence="9">Transcription factor bHLH162-like</fullName>
    </submittedName>
</protein>